<name>A0ABX5NFK7_SERMA</name>
<dbReference type="InterPro" id="IPR029044">
    <property type="entry name" value="Nucleotide-diphossugar_trans"/>
</dbReference>
<proteinExistence type="predicted"/>
<feature type="domain" description="Glycosyltransferase 2-like" evidence="1">
    <location>
        <begin position="12"/>
        <end position="144"/>
    </location>
</feature>
<dbReference type="InterPro" id="IPR001173">
    <property type="entry name" value="Glyco_trans_2-like"/>
</dbReference>
<sequence length="304" mass="35671">MEHADKSQVFFSIVIPCYNASNSLAITLDSLYEQKFKDFEIVIVDDCSADRDETRKVISKEKYSRLNITFYSFDENKNGAAARNKAVSLSKGRYICFLDADDSWSDNKLDVFFDVVKKYKETDRVLFYSKVLVIADGMSVGVRPERAIYDNESVSEYLFARQGFMQTSSLVISRVNTNVLYFNEIFRRHQDFEYCIKAQALKFKFVMIDEVLTNYLTSFEHKQKSKESVSYSMFWLRNMTKYMSKKERECFKAYMLPSRYKMEGRVIAGVFCFLCHLPFTGMKNISHNIKRNIKKIRWASSVFN</sequence>
<evidence type="ECO:0000313" key="2">
    <source>
        <dbReference type="EMBL" id="PYA70715.1"/>
    </source>
</evidence>
<dbReference type="RefSeq" id="WP_110593327.1">
    <property type="nucleotide sequence ID" value="NZ_QJPQ01000001.1"/>
</dbReference>
<comment type="caution">
    <text evidence="2">The sequence shown here is derived from an EMBL/GenBank/DDBJ whole genome shotgun (WGS) entry which is preliminary data.</text>
</comment>
<dbReference type="Proteomes" id="UP000247823">
    <property type="component" value="Unassembled WGS sequence"/>
</dbReference>
<keyword evidence="3" id="KW-1185">Reference proteome</keyword>
<dbReference type="PANTHER" id="PTHR22916:SF3">
    <property type="entry name" value="UDP-GLCNAC:BETAGAL BETA-1,3-N-ACETYLGLUCOSAMINYLTRANSFERASE-LIKE PROTEIN 1"/>
    <property type="match status" value="1"/>
</dbReference>
<evidence type="ECO:0000259" key="1">
    <source>
        <dbReference type="Pfam" id="PF00535"/>
    </source>
</evidence>
<protein>
    <submittedName>
        <fullName evidence="2">Amylovoran biosynthesis protein AmsB</fullName>
    </submittedName>
</protein>
<evidence type="ECO:0000313" key="3">
    <source>
        <dbReference type="Proteomes" id="UP000247823"/>
    </source>
</evidence>
<dbReference type="EMBL" id="QJQB01000170">
    <property type="protein sequence ID" value="PYA70715.1"/>
    <property type="molecule type" value="Genomic_DNA"/>
</dbReference>
<dbReference type="CDD" id="cd00761">
    <property type="entry name" value="Glyco_tranf_GTA_type"/>
    <property type="match status" value="1"/>
</dbReference>
<dbReference type="SUPFAM" id="SSF53448">
    <property type="entry name" value="Nucleotide-diphospho-sugar transferases"/>
    <property type="match status" value="1"/>
</dbReference>
<organism evidence="2 3">
    <name type="scientific">Serratia marcescens</name>
    <dbReference type="NCBI Taxonomy" id="615"/>
    <lineage>
        <taxon>Bacteria</taxon>
        <taxon>Pseudomonadati</taxon>
        <taxon>Pseudomonadota</taxon>
        <taxon>Gammaproteobacteria</taxon>
        <taxon>Enterobacterales</taxon>
        <taxon>Yersiniaceae</taxon>
        <taxon>Serratia</taxon>
    </lineage>
</organism>
<reference evidence="2 3" key="1">
    <citation type="submission" date="2018-06" db="EMBL/GenBank/DDBJ databases">
        <title>Serratia marcescens genome sequencing and assembly.</title>
        <authorList>
            <person name="Martins R.C.R."/>
            <person name="Perdigao-Neto L.V."/>
            <person name="Costa S.F."/>
            <person name="Levin A.S.S."/>
        </authorList>
    </citation>
    <scope>NUCLEOTIDE SEQUENCE [LARGE SCALE GENOMIC DNA]</scope>
    <source>
        <strain evidence="2 3">1283</strain>
    </source>
</reference>
<accession>A0ABX5NFK7</accession>
<dbReference type="Pfam" id="PF00535">
    <property type="entry name" value="Glycos_transf_2"/>
    <property type="match status" value="1"/>
</dbReference>
<dbReference type="PANTHER" id="PTHR22916">
    <property type="entry name" value="GLYCOSYLTRANSFERASE"/>
    <property type="match status" value="1"/>
</dbReference>
<gene>
    <name evidence="2" type="ORF">DMW51_07685</name>
</gene>
<dbReference type="Gene3D" id="3.90.550.10">
    <property type="entry name" value="Spore Coat Polysaccharide Biosynthesis Protein SpsA, Chain A"/>
    <property type="match status" value="1"/>
</dbReference>
<reference evidence="3" key="2">
    <citation type="submission" date="2018-06" db="EMBL/GenBank/DDBJ databases">
        <title>Serratia marcescens genome sequencing and assembly.</title>
        <authorList>
            <person name="Martins R.C."/>
            <person name="Perdigao-Neto L.V."/>
            <person name="Costa S.F."/>
            <person name="Levin A.S.S."/>
        </authorList>
    </citation>
    <scope>NUCLEOTIDE SEQUENCE [LARGE SCALE GENOMIC DNA]</scope>
    <source>
        <strain evidence="3">1283</strain>
    </source>
</reference>